<evidence type="ECO:0000313" key="9">
    <source>
        <dbReference type="EMBL" id="NMP24263.1"/>
    </source>
</evidence>
<feature type="transmembrane region" description="Helical" evidence="7">
    <location>
        <begin position="312"/>
        <end position="334"/>
    </location>
</feature>
<evidence type="ECO:0000256" key="5">
    <source>
        <dbReference type="ARBA" id="ARBA00023136"/>
    </source>
</evidence>
<keyword evidence="5 7" id="KW-0472">Membrane</keyword>
<evidence type="ECO:0000256" key="1">
    <source>
        <dbReference type="ARBA" id="ARBA00004651"/>
    </source>
</evidence>
<dbReference type="PANTHER" id="PTHR23501">
    <property type="entry name" value="MAJOR FACILITATOR SUPERFAMILY"/>
    <property type="match status" value="1"/>
</dbReference>
<dbReference type="InterPro" id="IPR011701">
    <property type="entry name" value="MFS"/>
</dbReference>
<dbReference type="PANTHER" id="PTHR23501:SF191">
    <property type="entry name" value="VACUOLAR BASIC AMINO ACID TRANSPORTER 4"/>
    <property type="match status" value="1"/>
</dbReference>
<keyword evidence="4 7" id="KW-1133">Transmembrane helix</keyword>
<dbReference type="Gene3D" id="1.20.1720.10">
    <property type="entry name" value="Multidrug resistance protein D"/>
    <property type="match status" value="1"/>
</dbReference>
<comment type="caution">
    <text evidence="9">The sequence shown here is derived from an EMBL/GenBank/DDBJ whole genome shotgun (WGS) entry which is preliminary data.</text>
</comment>
<proteinExistence type="predicted"/>
<feature type="transmembrane region" description="Helical" evidence="7">
    <location>
        <begin position="141"/>
        <end position="162"/>
    </location>
</feature>
<evidence type="ECO:0000256" key="4">
    <source>
        <dbReference type="ARBA" id="ARBA00022989"/>
    </source>
</evidence>
<keyword evidence="10" id="KW-1185">Reference proteome</keyword>
<dbReference type="SUPFAM" id="SSF103473">
    <property type="entry name" value="MFS general substrate transporter"/>
    <property type="match status" value="1"/>
</dbReference>
<dbReference type="Pfam" id="PF07690">
    <property type="entry name" value="MFS_1"/>
    <property type="match status" value="1"/>
</dbReference>
<dbReference type="InterPro" id="IPR036259">
    <property type="entry name" value="MFS_trans_sf"/>
</dbReference>
<evidence type="ECO:0000256" key="3">
    <source>
        <dbReference type="ARBA" id="ARBA00022692"/>
    </source>
</evidence>
<name>A0A7Y0L6K4_9FIRM</name>
<evidence type="ECO:0000256" key="7">
    <source>
        <dbReference type="SAM" id="Phobius"/>
    </source>
</evidence>
<comment type="subcellular location">
    <subcellularLocation>
        <location evidence="1">Cell membrane</location>
        <topology evidence="1">Multi-pass membrane protein</topology>
    </subcellularLocation>
</comment>
<keyword evidence="2" id="KW-0813">Transport</keyword>
<dbReference type="GO" id="GO:0005886">
    <property type="term" value="C:plasma membrane"/>
    <property type="evidence" value="ECO:0007669"/>
    <property type="project" value="UniProtKB-SubCell"/>
</dbReference>
<dbReference type="AlphaFoldDB" id="A0A7Y0L6K4"/>
<reference evidence="9 10" key="1">
    <citation type="submission" date="2020-04" db="EMBL/GenBank/DDBJ databases">
        <authorList>
            <person name="Zhang R."/>
            <person name="Schippers A."/>
        </authorList>
    </citation>
    <scope>NUCLEOTIDE SEQUENCE [LARGE SCALE GENOMIC DNA]</scope>
    <source>
        <strain evidence="9 10">DSM 109850</strain>
    </source>
</reference>
<dbReference type="PROSITE" id="PS50850">
    <property type="entry name" value="MFS"/>
    <property type="match status" value="1"/>
</dbReference>
<evidence type="ECO:0000256" key="2">
    <source>
        <dbReference type="ARBA" id="ARBA00022448"/>
    </source>
</evidence>
<keyword evidence="3 7" id="KW-0812">Transmembrane</keyword>
<feature type="transmembrane region" description="Helical" evidence="7">
    <location>
        <begin position="346"/>
        <end position="364"/>
    </location>
</feature>
<dbReference type="EMBL" id="JABBVZ010000095">
    <property type="protein sequence ID" value="NMP24263.1"/>
    <property type="molecule type" value="Genomic_DNA"/>
</dbReference>
<feature type="region of interest" description="Disordered" evidence="6">
    <location>
        <begin position="14"/>
        <end position="40"/>
    </location>
</feature>
<feature type="domain" description="Major facilitator superfamily (MFS) profile" evidence="8">
    <location>
        <begin position="50"/>
        <end position="412"/>
    </location>
</feature>
<feature type="transmembrane region" description="Helical" evidence="7">
    <location>
        <begin position="87"/>
        <end position="104"/>
    </location>
</feature>
<feature type="transmembrane region" description="Helical" evidence="7">
    <location>
        <begin position="182"/>
        <end position="204"/>
    </location>
</feature>
<sequence>MQRKVGHKKRCRLVAPEPAYRGNRPPQTEHPNSRHASLGTGGENPFAWRFAVPMYIGSALNPINSSLIATALLSIAMAMHVPVGRTAVLVTALYLACAIAQPTGGKLAEVFGPRRVFLSGILIVLAGGIVGGIAQNLATLIVARVLIGIGTSAGYPSAMLLIRRRAEWAGMAEPPGGVLGGLQIAATVTAALGLPLGGVLIGAWGWRAVFFANVPVTLAAFLMAAFWIPKDPPVETKSVRDIASRIDILGILGFGATVTALLVFLFSVPHINWVALGLSVILAMGLVVFELRASQPFFDVRLLASNLALSGTYLRMALLSLCVYTVLYGISQWLEAARGVSAREAGLLLLPMSALSAIVVRPIARRNLLRGPLIAAAVSSLVASLGVVLLTTRTPILWLLSPLRKHDTTDLS</sequence>
<dbReference type="GO" id="GO:0022857">
    <property type="term" value="F:transmembrane transporter activity"/>
    <property type="evidence" value="ECO:0007669"/>
    <property type="project" value="InterPro"/>
</dbReference>
<feature type="transmembrane region" description="Helical" evidence="7">
    <location>
        <begin position="248"/>
        <end position="267"/>
    </location>
</feature>
<feature type="transmembrane region" description="Helical" evidence="7">
    <location>
        <begin position="116"/>
        <end position="135"/>
    </location>
</feature>
<dbReference type="InterPro" id="IPR020846">
    <property type="entry name" value="MFS_dom"/>
</dbReference>
<evidence type="ECO:0000313" key="10">
    <source>
        <dbReference type="Proteomes" id="UP000533476"/>
    </source>
</evidence>
<dbReference type="Proteomes" id="UP000533476">
    <property type="component" value="Unassembled WGS sequence"/>
</dbReference>
<gene>
    <name evidence="9" type="ORF">HIJ39_18180</name>
</gene>
<evidence type="ECO:0000259" key="8">
    <source>
        <dbReference type="PROSITE" id="PS50850"/>
    </source>
</evidence>
<evidence type="ECO:0000256" key="6">
    <source>
        <dbReference type="SAM" id="MobiDB-lite"/>
    </source>
</evidence>
<protein>
    <submittedName>
        <fullName evidence="9">MFS transporter</fullName>
    </submittedName>
</protein>
<feature type="transmembrane region" description="Helical" evidence="7">
    <location>
        <begin position="371"/>
        <end position="391"/>
    </location>
</feature>
<feature type="transmembrane region" description="Helical" evidence="7">
    <location>
        <begin position="210"/>
        <end position="228"/>
    </location>
</feature>
<organism evidence="9 10">
    <name type="scientific">Sulfobacillus harzensis</name>
    <dbReference type="NCBI Taxonomy" id="2729629"/>
    <lineage>
        <taxon>Bacteria</taxon>
        <taxon>Bacillati</taxon>
        <taxon>Bacillota</taxon>
        <taxon>Clostridia</taxon>
        <taxon>Eubacteriales</taxon>
        <taxon>Clostridiales Family XVII. Incertae Sedis</taxon>
        <taxon>Sulfobacillus</taxon>
    </lineage>
</organism>
<feature type="transmembrane region" description="Helical" evidence="7">
    <location>
        <begin position="273"/>
        <end position="291"/>
    </location>
</feature>
<accession>A0A7Y0L6K4</accession>